<dbReference type="GO" id="GO:0006886">
    <property type="term" value="P:intracellular protein transport"/>
    <property type="evidence" value="ECO:0007669"/>
    <property type="project" value="InterPro"/>
</dbReference>
<evidence type="ECO:0000256" key="3">
    <source>
        <dbReference type="ARBA" id="ARBA00022448"/>
    </source>
</evidence>
<proteinExistence type="inferred from homology"/>
<gene>
    <name evidence="9" type="ORF">O3P69_009653</name>
</gene>
<dbReference type="PROSITE" id="PS00990">
    <property type="entry name" value="CLAT_ADAPTOR_M_1"/>
    <property type="match status" value="1"/>
</dbReference>
<dbReference type="InterPro" id="IPR036915">
    <property type="entry name" value="Cyclin-like_sf"/>
</dbReference>
<organism evidence="9 10">
    <name type="scientific">Scylla paramamosain</name>
    <name type="common">Mud crab</name>
    <dbReference type="NCBI Taxonomy" id="85552"/>
    <lineage>
        <taxon>Eukaryota</taxon>
        <taxon>Metazoa</taxon>
        <taxon>Ecdysozoa</taxon>
        <taxon>Arthropoda</taxon>
        <taxon>Crustacea</taxon>
        <taxon>Multicrustacea</taxon>
        <taxon>Malacostraca</taxon>
        <taxon>Eumalacostraca</taxon>
        <taxon>Eucarida</taxon>
        <taxon>Decapoda</taxon>
        <taxon>Pleocyemata</taxon>
        <taxon>Brachyura</taxon>
        <taxon>Eubrachyura</taxon>
        <taxon>Portunoidea</taxon>
        <taxon>Portunidae</taxon>
        <taxon>Portuninae</taxon>
        <taxon>Scylla</taxon>
    </lineage>
</organism>
<keyword evidence="4" id="KW-0653">Protein transport</keyword>
<keyword evidence="3" id="KW-0813">Transport</keyword>
<evidence type="ECO:0000256" key="2">
    <source>
        <dbReference type="ARBA" id="ARBA00005324"/>
    </source>
</evidence>
<evidence type="ECO:0000256" key="6">
    <source>
        <dbReference type="ARBA" id="ARBA00023329"/>
    </source>
</evidence>
<dbReference type="Gene3D" id="1.10.472.10">
    <property type="entry name" value="Cyclin-like"/>
    <property type="match status" value="2"/>
</dbReference>
<dbReference type="FunFam" id="3.30.450.60:FF:000006">
    <property type="entry name" value="AP-1 complex subunit mu-1 isoform 1"/>
    <property type="match status" value="1"/>
</dbReference>
<evidence type="ECO:0000256" key="7">
    <source>
        <dbReference type="SAM" id="MobiDB-lite"/>
    </source>
</evidence>
<dbReference type="SUPFAM" id="SSF64356">
    <property type="entry name" value="SNARE-like"/>
    <property type="match status" value="1"/>
</dbReference>
<dbReference type="InterPro" id="IPR050431">
    <property type="entry name" value="Adaptor_comp_med_subunit"/>
</dbReference>
<keyword evidence="6" id="KW-0968">Cytoplasmic vesicle</keyword>
<feature type="region of interest" description="Disordered" evidence="7">
    <location>
        <begin position="618"/>
        <end position="711"/>
    </location>
</feature>
<evidence type="ECO:0000313" key="9">
    <source>
        <dbReference type="EMBL" id="KAK8379051.1"/>
    </source>
</evidence>
<dbReference type="CDD" id="cd14835">
    <property type="entry name" value="AP1_Mu_N"/>
    <property type="match status" value="1"/>
</dbReference>
<dbReference type="Pfam" id="PF00928">
    <property type="entry name" value="Adap_comp_sub"/>
    <property type="match status" value="1"/>
</dbReference>
<dbReference type="GO" id="GO:0030131">
    <property type="term" value="C:clathrin adaptor complex"/>
    <property type="evidence" value="ECO:0007669"/>
    <property type="project" value="InterPro"/>
</dbReference>
<dbReference type="SUPFAM" id="SSF47954">
    <property type="entry name" value="Cyclin-like"/>
    <property type="match status" value="2"/>
</dbReference>
<evidence type="ECO:0000256" key="1">
    <source>
        <dbReference type="ARBA" id="ARBA00004145"/>
    </source>
</evidence>
<dbReference type="GO" id="GO:0016192">
    <property type="term" value="P:vesicle-mediated transport"/>
    <property type="evidence" value="ECO:0007669"/>
    <property type="project" value="InterPro"/>
</dbReference>
<sequence length="843" mass="93524">MSISAIYILDVKGKVLISRNYRGDVDMGVIEKFMPIVLEREDDGNMAPIVQIQEATFCFVKVSNLYVVSATRINANVTLVFSFLHKLVSVAQEYFKELEEESIRDNFVIIYELLDELLDFGYPQTTDTKILQEYITQEGHKLEIAPRPPIAVTNAVSWRSEGIKYRKNEVFLDVIEGVNLLANSNGNVLRSEIVGSIKMRVYLSGMPELRLGLNDKVLFESTGRGKSKMCASVQLKGASWGIRVLSRISEVVPDGASHSDAFEINWVKKALEEGDIHARLLHWRFRYEKRHREGNLDPGTELQAIRDMREMCLTGYYPAALTLSHFLATSRCPQIQGLPEIREFLQSSPPSRTYYALRYQQQVTPHVHHVLVDWLCEVANIRLHSSHILHAATQIVEAYLSMEQVTCNQLQLIGITAVLLATRFKPGECILTVTEACWITDDTYCYGHVVRTIGHIMAALRGNVALPTILDYATVLLKCVRAPPVTQEWARFVCDLATTCAFPPKTTLAQIAASCVMLGFILARLPWPNLVSITGFTHTMLVQPLVIIYSKNFVGEGNKCQRRGISDRYSLTSFSAEQVGMQPMPSLDEMLQVLSLSIDEYMDIVAEHLLFTDDVDTESGAPKCSVRTCPPQPTARPSLHHLPGPHNLPPRPAGGDAQLHPDLPSGGGGGARSKTSGMSGQWRGSEPSRDGHSSSMDYSDSESGSASVSPVWENTHLRTSKVEAIVDGSKATGALGQCQQDQAGVMLPPTQHRHLELQEHNVIPREVGGENLSETTDSEESADLLPEACEGPGAKNARVNLKRKLENASESERSEKYLIRDVGNLQLGNTRPHSELRGQCVKD</sequence>
<dbReference type="InterPro" id="IPR006671">
    <property type="entry name" value="Cyclin_N"/>
</dbReference>
<dbReference type="Gene3D" id="3.30.450.60">
    <property type="match status" value="1"/>
</dbReference>
<dbReference type="SUPFAM" id="SSF49447">
    <property type="entry name" value="Second domain of Mu2 adaptin subunit (ap50) of ap2 adaptor"/>
    <property type="match status" value="1"/>
</dbReference>
<comment type="caution">
    <text evidence="9">The sequence shown here is derived from an EMBL/GenBank/DDBJ whole genome shotgun (WGS) entry which is preliminary data.</text>
</comment>
<name>A0AAW0SVA7_SCYPA</name>
<dbReference type="GO" id="GO:0030665">
    <property type="term" value="C:clathrin-coated vesicle membrane"/>
    <property type="evidence" value="ECO:0007669"/>
    <property type="project" value="UniProtKB-SubCell"/>
</dbReference>
<feature type="compositionally biased region" description="Low complexity" evidence="7">
    <location>
        <begin position="693"/>
        <end position="709"/>
    </location>
</feature>
<dbReference type="AlphaFoldDB" id="A0AAW0SVA7"/>
<dbReference type="PROSITE" id="PS51072">
    <property type="entry name" value="MHD"/>
    <property type="match status" value="1"/>
</dbReference>
<reference evidence="9 10" key="1">
    <citation type="submission" date="2023-03" db="EMBL/GenBank/DDBJ databases">
        <title>High-quality genome of Scylla paramamosain provides insights in environmental adaptation.</title>
        <authorList>
            <person name="Zhang L."/>
        </authorList>
    </citation>
    <scope>NUCLEOTIDE SEQUENCE [LARGE SCALE GENOMIC DNA]</scope>
    <source>
        <strain evidence="9">LZ_2023a</strain>
        <tissue evidence="9">Muscle</tissue>
    </source>
</reference>
<dbReference type="EMBL" id="JARAKH010000044">
    <property type="protein sequence ID" value="KAK8379051.1"/>
    <property type="molecule type" value="Genomic_DNA"/>
</dbReference>
<accession>A0AAW0SVA7</accession>
<dbReference type="Gene3D" id="2.60.40.1170">
    <property type="entry name" value="Mu homology domain, subdomain B"/>
    <property type="match status" value="1"/>
</dbReference>
<dbReference type="InterPro" id="IPR001392">
    <property type="entry name" value="Clathrin_mu"/>
</dbReference>
<dbReference type="InterPro" id="IPR028565">
    <property type="entry name" value="MHD"/>
</dbReference>
<feature type="domain" description="MHD" evidence="8">
    <location>
        <begin position="167"/>
        <end position="427"/>
    </location>
</feature>
<feature type="region of interest" description="Disordered" evidence="7">
    <location>
        <begin position="823"/>
        <end position="843"/>
    </location>
</feature>
<comment type="subcellular location">
    <subcellularLocation>
        <location evidence="1">Cytoplasmic vesicle</location>
        <location evidence="1">Clathrin-coated vesicle membrane</location>
        <topology evidence="1">Peripheral membrane protein</topology>
        <orientation evidence="1">Cytoplasmic side</orientation>
    </subcellularLocation>
</comment>
<dbReference type="InterPro" id="IPR018240">
    <property type="entry name" value="Clathrin_mu_CS"/>
</dbReference>
<dbReference type="InterPro" id="IPR022775">
    <property type="entry name" value="AP_mu_sigma_su"/>
</dbReference>
<protein>
    <recommendedName>
        <fullName evidence="8">MHD domain-containing protein</fullName>
    </recommendedName>
</protein>
<dbReference type="InterPro" id="IPR036168">
    <property type="entry name" value="AP2_Mu_C_sf"/>
</dbReference>
<keyword evidence="5" id="KW-0472">Membrane</keyword>
<dbReference type="PRINTS" id="PR00314">
    <property type="entry name" value="CLATHRINADPT"/>
</dbReference>
<dbReference type="Proteomes" id="UP001487740">
    <property type="component" value="Unassembled WGS sequence"/>
</dbReference>
<feature type="compositionally biased region" description="Basic and acidic residues" evidence="7">
    <location>
        <begin position="832"/>
        <end position="843"/>
    </location>
</feature>
<keyword evidence="10" id="KW-1185">Reference proteome</keyword>
<evidence type="ECO:0000256" key="5">
    <source>
        <dbReference type="ARBA" id="ARBA00023136"/>
    </source>
</evidence>
<dbReference type="Pfam" id="PF00134">
    <property type="entry name" value="Cyclin_N"/>
    <property type="match status" value="1"/>
</dbReference>
<dbReference type="Pfam" id="PF01217">
    <property type="entry name" value="Clat_adaptor_s"/>
    <property type="match status" value="1"/>
</dbReference>
<evidence type="ECO:0000259" key="8">
    <source>
        <dbReference type="PROSITE" id="PS51072"/>
    </source>
</evidence>
<dbReference type="InterPro" id="IPR011012">
    <property type="entry name" value="Longin-like_dom_sf"/>
</dbReference>
<evidence type="ECO:0000256" key="4">
    <source>
        <dbReference type="ARBA" id="ARBA00022927"/>
    </source>
</evidence>
<dbReference type="PANTHER" id="PTHR10529">
    <property type="entry name" value="AP COMPLEX SUBUNIT MU"/>
    <property type="match status" value="1"/>
</dbReference>
<evidence type="ECO:0000313" key="10">
    <source>
        <dbReference type="Proteomes" id="UP001487740"/>
    </source>
</evidence>
<comment type="similarity">
    <text evidence="2">Belongs to the adaptor complexes medium subunit family.</text>
</comment>